<gene>
    <name evidence="1" type="ORF">LHA_0139</name>
</gene>
<dbReference type="HOGENOM" id="CLU_328673_0_0_6"/>
<protein>
    <submittedName>
        <fullName evidence="1">Uncharacterized protein</fullName>
    </submittedName>
</protein>
<evidence type="ECO:0000313" key="2">
    <source>
        <dbReference type="Proteomes" id="UP000032803"/>
    </source>
</evidence>
<dbReference type="InterPro" id="IPR037238">
    <property type="entry name" value="YbiA-like_sf"/>
</dbReference>
<dbReference type="EMBL" id="LN681225">
    <property type="protein sequence ID" value="CEK09254.1"/>
    <property type="molecule type" value="Genomic_DNA"/>
</dbReference>
<organism evidence="1 2">
    <name type="scientific">Legionella hackeliae</name>
    <dbReference type="NCBI Taxonomy" id="449"/>
    <lineage>
        <taxon>Bacteria</taxon>
        <taxon>Pseudomonadati</taxon>
        <taxon>Pseudomonadota</taxon>
        <taxon>Gammaproteobacteria</taxon>
        <taxon>Legionellales</taxon>
        <taxon>Legionellaceae</taxon>
        <taxon>Legionella</taxon>
    </lineage>
</organism>
<dbReference type="Proteomes" id="UP000032803">
    <property type="component" value="Chromosome I"/>
</dbReference>
<accession>A0A0A8UR61</accession>
<dbReference type="KEGG" id="lha:LHA_0139"/>
<sequence>MIIMGGQLYLNNGQTPNRSNVCVSGYQRGKENFALSNFDDNEGKGYKFLDPHLGEIWFPTSEHYLHFQKLTPKAKEDKLRDWQDQKSPGEILRGIRDKNNKYFISSDMSAYYVDENKPFDNEKWDNEKKSVQMQINAAKYQQSEKFRESIHKAIELGRAFGDKNGPATIIEDTSSLASGQRVEEEWGTGPGGNGKNILGNSQTAFAMMVEKGLISAKSPLLPLDTFKTNTIKDFYTTADNQYKNGVQRSLQVVRKQSGKDMGLNQPDTSDLDGSLVQTVSLKNMKIEASSFSTHPKPSQMPLSEQKPYQQIINANQQQSYDSLPTKFNIFVNKYGNTVIERYKNANLQLYYKPGQTPGKDTPHVLYRDDQNSSWKPGDIRHPSAKNLLQDYQKTITLQSQNNIQKQSSQQQVRETGLEYVTKSLKNITFGYALQSVQLDRDKNIPHKHVVKINFNTRKEAEAFRDKHFSQPTPSPIDGNTVIIGEDKARYFFKNIKIENYGRHNPRETMSVLIDEFKMHQSAQSIPSMRSPTSSQVVSNNNSISQNNSVWSALKINPFEVNFKEKNGTAISAEAQAKTILNEVSRIHKEEGAKVVGITYSANQAQTEEILKTYANGGWKTNTQGSNQAAVIQKIEELLATDEYKHLQNVYRTVPITTMKYQNGQAAPADNSSVEESLRKASEFMSNGGVLLGWKNQTTPQGLAIGGGVAASVQTPEQKKMINDWIQNPASMLPSGTLTKLYKEKLHSHQSSDNLMKVYFPDDFIGGFIEHDIPMEIDKYLDRTMHDIIKKYYPGEDYSGHVLHTLAYHFTQKSLEKREEKVGPLQLKEIGQGLSDFSKSNGLNLDHKLVKELSEEFFKVQNMAYEHQASLRMGI</sequence>
<evidence type="ECO:0000313" key="1">
    <source>
        <dbReference type="EMBL" id="CEK09254.1"/>
    </source>
</evidence>
<keyword evidence="2" id="KW-1185">Reference proteome</keyword>
<dbReference type="SUPFAM" id="SSF143990">
    <property type="entry name" value="YbiA-like"/>
    <property type="match status" value="1"/>
</dbReference>
<reference evidence="2" key="1">
    <citation type="submission" date="2014-09" db="EMBL/GenBank/DDBJ databases">
        <authorList>
            <person name="Gomez-Valero L."/>
        </authorList>
    </citation>
    <scope>NUCLEOTIDE SEQUENCE [LARGE SCALE GENOMIC DNA]</scope>
    <source>
        <strain evidence="2">ATCC35250</strain>
    </source>
</reference>
<dbReference type="PATRIC" id="fig|449.7.peg.1923"/>
<name>A0A0A8UR61_LEGHA</name>
<proteinExistence type="predicted"/>
<dbReference type="Gene3D" id="1.10.357.40">
    <property type="entry name" value="YbiA-like"/>
    <property type="match status" value="1"/>
</dbReference>
<dbReference type="AlphaFoldDB" id="A0A0A8UR61"/>